<comment type="caution">
    <text evidence="2">The sequence shown here is derived from an EMBL/GenBank/DDBJ whole genome shotgun (WGS) entry which is preliminary data.</text>
</comment>
<evidence type="ECO:0000313" key="3">
    <source>
        <dbReference type="Proteomes" id="UP000631670"/>
    </source>
</evidence>
<feature type="region of interest" description="Disordered" evidence="1">
    <location>
        <begin position="1"/>
        <end position="31"/>
    </location>
</feature>
<protein>
    <submittedName>
        <fullName evidence="2">Uncharacterized protein</fullName>
    </submittedName>
</protein>
<evidence type="ECO:0000313" key="2">
    <source>
        <dbReference type="EMBL" id="MBE1493553.1"/>
    </source>
</evidence>
<keyword evidence="3" id="KW-1185">Reference proteome</keyword>
<proteinExistence type="predicted"/>
<evidence type="ECO:0000256" key="1">
    <source>
        <dbReference type="SAM" id="MobiDB-lite"/>
    </source>
</evidence>
<accession>A0ABR9HRJ5</accession>
<sequence>MSTDAAARERETPAERGEPVIGQSPKRKVGNSVYVSVPGRVPVIKAKRAKKD</sequence>
<dbReference type="EMBL" id="JADBEG010000001">
    <property type="protein sequence ID" value="MBE1493553.1"/>
    <property type="molecule type" value="Genomic_DNA"/>
</dbReference>
<name>A0ABR9HRJ5_9PSEU</name>
<dbReference type="Proteomes" id="UP000631670">
    <property type="component" value="Unassembled WGS sequence"/>
</dbReference>
<gene>
    <name evidence="2" type="ORF">H4696_000653</name>
</gene>
<dbReference type="RefSeq" id="WP_158104448.1">
    <property type="nucleotide sequence ID" value="NZ_JADBEG010000001.1"/>
</dbReference>
<feature type="compositionally biased region" description="Basic and acidic residues" evidence="1">
    <location>
        <begin position="1"/>
        <end position="18"/>
    </location>
</feature>
<organism evidence="2 3">
    <name type="scientific">Amycolatopsis lexingtonensis</name>
    <dbReference type="NCBI Taxonomy" id="218822"/>
    <lineage>
        <taxon>Bacteria</taxon>
        <taxon>Bacillati</taxon>
        <taxon>Actinomycetota</taxon>
        <taxon>Actinomycetes</taxon>
        <taxon>Pseudonocardiales</taxon>
        <taxon>Pseudonocardiaceae</taxon>
        <taxon>Amycolatopsis</taxon>
    </lineage>
</organism>
<reference evidence="2 3" key="1">
    <citation type="submission" date="2020-10" db="EMBL/GenBank/DDBJ databases">
        <title>Sequencing the genomes of 1000 actinobacteria strains.</title>
        <authorList>
            <person name="Klenk H.-P."/>
        </authorList>
    </citation>
    <scope>NUCLEOTIDE SEQUENCE [LARGE SCALE GENOMIC DNA]</scope>
    <source>
        <strain evidence="2 3">DSM 44653</strain>
    </source>
</reference>